<name>A0A0B5E0E4_9RHOB</name>
<gene>
    <name evidence="1" type="primary">agaS</name>
    <name evidence="1" type="ORF">P73_3994</name>
</gene>
<dbReference type="HOGENOM" id="CLU_012520_0_0_5"/>
<protein>
    <submittedName>
        <fullName evidence="1">Tagatose-6-phosphate ketose/aldose isomerase</fullName>
    </submittedName>
</protein>
<evidence type="ECO:0000313" key="1">
    <source>
        <dbReference type="EMBL" id="AJE48709.1"/>
    </source>
</evidence>
<sequence length="364" mass="38605">MGTATVEYSHSATWSEICAQPAIWRGWADALESHAREVRDWVATEGFEDVIFAGAGTSAFIGDILVRPAATGPRLHAIPTTDIVSNPLETLVNNPKTLVVQFGRSGSSSESVGTLDLLDAQFPDVARLHITCNSEGALATRTPRGRGAQKVILLPEATHDSGFAMTSSFSTMLLTAEACFGAPSDLRARLDALSAAAERLVALFAQKTPARPGRAVFLGSGAYKGAAREAALKVLELTAGRTVTAWDSTLGFRHGPKSILTGADLVVVGVHPDTHAARYDRDVVSEIRAQFPETTVVSLGSEREDIDLGGSGHATWDAVLYVLAAQVWATQWSAVLGLNIDNPFVEQGNLSRVVSGVTLYPLEA</sequence>
<dbReference type="KEGG" id="cid:P73_3994"/>
<reference evidence="1 2" key="1">
    <citation type="journal article" date="2014" name="Int. J. Syst. Evol. Microbiol.">
        <title>Celeribacter indicus sp. nov., a polycyclic aromatic hydrocarbon-degrading bacterium from deep-sea sediment and reclassification of Huaishuia halophila as Celeribacter halophilus comb. nov.</title>
        <authorList>
            <person name="Lai Q."/>
            <person name="Cao J."/>
            <person name="Yuan J."/>
            <person name="Li F."/>
            <person name="Shao Z."/>
        </authorList>
    </citation>
    <scope>NUCLEOTIDE SEQUENCE [LARGE SCALE GENOMIC DNA]</scope>
    <source>
        <strain evidence="1">P73</strain>
    </source>
</reference>
<proteinExistence type="predicted"/>
<dbReference type="RefSeq" id="WP_043870967.1">
    <property type="nucleotide sequence ID" value="NZ_CP004393.1"/>
</dbReference>
<dbReference type="EMBL" id="CP004393">
    <property type="protein sequence ID" value="AJE48709.1"/>
    <property type="molecule type" value="Genomic_DNA"/>
</dbReference>
<dbReference type="STRING" id="1208324.P73_3994"/>
<dbReference type="GO" id="GO:0097367">
    <property type="term" value="F:carbohydrate derivative binding"/>
    <property type="evidence" value="ECO:0007669"/>
    <property type="project" value="InterPro"/>
</dbReference>
<dbReference type="AlphaFoldDB" id="A0A0B5E0E4"/>
<dbReference type="InterPro" id="IPR046348">
    <property type="entry name" value="SIS_dom_sf"/>
</dbReference>
<dbReference type="OrthoDB" id="9810372at2"/>
<accession>A0A0B5E0E4</accession>
<dbReference type="GO" id="GO:1901135">
    <property type="term" value="P:carbohydrate derivative metabolic process"/>
    <property type="evidence" value="ECO:0007669"/>
    <property type="project" value="InterPro"/>
</dbReference>
<dbReference type="SUPFAM" id="SSF53697">
    <property type="entry name" value="SIS domain"/>
    <property type="match status" value="1"/>
</dbReference>
<keyword evidence="1" id="KW-0413">Isomerase</keyword>
<evidence type="ECO:0000313" key="2">
    <source>
        <dbReference type="Proteomes" id="UP000031521"/>
    </source>
</evidence>
<keyword evidence="2" id="KW-1185">Reference proteome</keyword>
<organism evidence="1 2">
    <name type="scientific">Celeribacter indicus</name>
    <dbReference type="NCBI Taxonomy" id="1208324"/>
    <lineage>
        <taxon>Bacteria</taxon>
        <taxon>Pseudomonadati</taxon>
        <taxon>Pseudomonadota</taxon>
        <taxon>Alphaproteobacteria</taxon>
        <taxon>Rhodobacterales</taxon>
        <taxon>Roseobacteraceae</taxon>
        <taxon>Celeribacter</taxon>
    </lineage>
</organism>
<dbReference type="GO" id="GO:0016853">
    <property type="term" value="F:isomerase activity"/>
    <property type="evidence" value="ECO:0007669"/>
    <property type="project" value="UniProtKB-KW"/>
</dbReference>
<dbReference type="Gene3D" id="3.40.50.10490">
    <property type="entry name" value="Glucose-6-phosphate isomerase like protein, domain 1"/>
    <property type="match status" value="2"/>
</dbReference>
<dbReference type="Proteomes" id="UP000031521">
    <property type="component" value="Chromosome"/>
</dbReference>